<protein>
    <submittedName>
        <fullName evidence="1">Uncharacterized protein</fullName>
    </submittedName>
</protein>
<dbReference type="Proteomes" id="UP001172159">
    <property type="component" value="Unassembled WGS sequence"/>
</dbReference>
<sequence length="112" mass="12569">MGFLGGTAQPPRPRDLSSSPIVLRGRNFILSSVVLKKGYIYWHLIPDNLQARNYLGHDAANPPQTKHVSPDFDIQELETKCRHFVGGQCGVLKSFVIDGKSVKKLHCRVTIW</sequence>
<dbReference type="AlphaFoldDB" id="A0AA40EMW4"/>
<keyword evidence="2" id="KW-1185">Reference proteome</keyword>
<comment type="caution">
    <text evidence="1">The sequence shown here is derived from an EMBL/GenBank/DDBJ whole genome shotgun (WGS) entry which is preliminary data.</text>
</comment>
<evidence type="ECO:0000313" key="2">
    <source>
        <dbReference type="Proteomes" id="UP001172159"/>
    </source>
</evidence>
<organism evidence="1 2">
    <name type="scientific">Apiosordaria backusii</name>
    <dbReference type="NCBI Taxonomy" id="314023"/>
    <lineage>
        <taxon>Eukaryota</taxon>
        <taxon>Fungi</taxon>
        <taxon>Dikarya</taxon>
        <taxon>Ascomycota</taxon>
        <taxon>Pezizomycotina</taxon>
        <taxon>Sordariomycetes</taxon>
        <taxon>Sordariomycetidae</taxon>
        <taxon>Sordariales</taxon>
        <taxon>Lasiosphaeriaceae</taxon>
        <taxon>Apiosordaria</taxon>
    </lineage>
</organism>
<reference evidence="1" key="1">
    <citation type="submission" date="2023-06" db="EMBL/GenBank/DDBJ databases">
        <title>Genome-scale phylogeny and comparative genomics of the fungal order Sordariales.</title>
        <authorList>
            <consortium name="Lawrence Berkeley National Laboratory"/>
            <person name="Hensen N."/>
            <person name="Bonometti L."/>
            <person name="Westerberg I."/>
            <person name="Brannstrom I.O."/>
            <person name="Guillou S."/>
            <person name="Cros-Aarteil S."/>
            <person name="Calhoun S."/>
            <person name="Haridas S."/>
            <person name="Kuo A."/>
            <person name="Mondo S."/>
            <person name="Pangilinan J."/>
            <person name="Riley R."/>
            <person name="Labutti K."/>
            <person name="Andreopoulos B."/>
            <person name="Lipzen A."/>
            <person name="Chen C."/>
            <person name="Yanf M."/>
            <person name="Daum C."/>
            <person name="Ng V."/>
            <person name="Clum A."/>
            <person name="Steindorff A."/>
            <person name="Ohm R."/>
            <person name="Martin F."/>
            <person name="Silar P."/>
            <person name="Natvig D."/>
            <person name="Lalanne C."/>
            <person name="Gautier V."/>
            <person name="Ament-Velasquez S.L."/>
            <person name="Kruys A."/>
            <person name="Hutchinson M.I."/>
            <person name="Powell A.J."/>
            <person name="Barry K."/>
            <person name="Miller A.N."/>
            <person name="Grigoriev I.V."/>
            <person name="Debuchy R."/>
            <person name="Gladieux P."/>
            <person name="Thoren M.H."/>
            <person name="Johannesson H."/>
        </authorList>
    </citation>
    <scope>NUCLEOTIDE SEQUENCE</scope>
    <source>
        <strain evidence="1">CBS 540.89</strain>
    </source>
</reference>
<evidence type="ECO:0000313" key="1">
    <source>
        <dbReference type="EMBL" id="KAK0742250.1"/>
    </source>
</evidence>
<accession>A0AA40EMW4</accession>
<name>A0AA40EMW4_9PEZI</name>
<dbReference type="EMBL" id="JAUKTV010000003">
    <property type="protein sequence ID" value="KAK0742250.1"/>
    <property type="molecule type" value="Genomic_DNA"/>
</dbReference>
<proteinExistence type="predicted"/>
<gene>
    <name evidence="1" type="ORF">B0T21DRAFT_360945</name>
</gene>